<reference evidence="1 2" key="1">
    <citation type="submission" date="2020-08" db="EMBL/GenBank/DDBJ databases">
        <authorList>
            <person name="Liu C."/>
            <person name="Sun Q."/>
        </authorList>
    </citation>
    <scope>NUCLEOTIDE SEQUENCE [LARGE SCALE GENOMIC DNA]</scope>
    <source>
        <strain evidence="1 2">NSJ-22</strain>
    </source>
</reference>
<sequence length="281" mass="32178">MKKKIIFVSDIDGTLISDGNELSKTSKRILKELYSKGIQICFATGRDYKKLNDVLGDIEFKYSAICCNGSEIYDEESNVLNKNYLDNEKCETIIQYLEKLDVLYMLYTDKGNVVRGTKDRNTRLLKLGETKQGSFEDIVEEAKIYYKLIYANSREIFNIESSGLNILKIEIIDSDVYKLTKMKQALENIRDISITTSFKYNLEIQPLKTDKGSALKNLIDDGYIIIAAGDGENDLSLFKMADCTIVPQKRDTILDQYDNIITCNPEEILRTVEEKAEEYGY</sequence>
<dbReference type="InterPro" id="IPR036412">
    <property type="entry name" value="HAD-like_sf"/>
</dbReference>
<dbReference type="PANTHER" id="PTHR10000:SF8">
    <property type="entry name" value="HAD SUPERFAMILY HYDROLASE-LIKE, TYPE 3"/>
    <property type="match status" value="1"/>
</dbReference>
<comment type="caution">
    <text evidence="1">The sequence shown here is derived from an EMBL/GenBank/DDBJ whole genome shotgun (WGS) entry which is preliminary data.</text>
</comment>
<gene>
    <name evidence="1" type="ORF">H8909_12645</name>
</gene>
<dbReference type="InterPro" id="IPR006379">
    <property type="entry name" value="HAD-SF_hydro_IIB"/>
</dbReference>
<protein>
    <submittedName>
        <fullName evidence="1">HAD-IIB family hydrolase</fullName>
    </submittedName>
</protein>
<dbReference type="GO" id="GO:0016787">
    <property type="term" value="F:hydrolase activity"/>
    <property type="evidence" value="ECO:0007669"/>
    <property type="project" value="UniProtKB-KW"/>
</dbReference>
<keyword evidence="2" id="KW-1185">Reference proteome</keyword>
<dbReference type="PANTHER" id="PTHR10000">
    <property type="entry name" value="PHOSPHOSERINE PHOSPHATASE"/>
    <property type="match status" value="1"/>
</dbReference>
<name>A0ABR7KE91_9FIRM</name>
<dbReference type="Gene3D" id="3.30.1240.10">
    <property type="match status" value="1"/>
</dbReference>
<dbReference type="EMBL" id="JACRWG010000100">
    <property type="protein sequence ID" value="MBC6011046.1"/>
    <property type="molecule type" value="Genomic_DNA"/>
</dbReference>
<dbReference type="InterPro" id="IPR023214">
    <property type="entry name" value="HAD_sf"/>
</dbReference>
<dbReference type="SUPFAM" id="SSF56784">
    <property type="entry name" value="HAD-like"/>
    <property type="match status" value="1"/>
</dbReference>
<accession>A0ABR7KE91</accession>
<proteinExistence type="predicted"/>
<dbReference type="Pfam" id="PF08282">
    <property type="entry name" value="Hydrolase_3"/>
    <property type="match status" value="1"/>
</dbReference>
<evidence type="ECO:0000313" key="1">
    <source>
        <dbReference type="EMBL" id="MBC6011046.1"/>
    </source>
</evidence>
<dbReference type="Proteomes" id="UP000603474">
    <property type="component" value="Unassembled WGS sequence"/>
</dbReference>
<dbReference type="Gene3D" id="3.40.50.1000">
    <property type="entry name" value="HAD superfamily/HAD-like"/>
    <property type="match status" value="1"/>
</dbReference>
<dbReference type="RefSeq" id="WP_187013074.1">
    <property type="nucleotide sequence ID" value="NZ_JACRWG010000100.1"/>
</dbReference>
<evidence type="ECO:0000313" key="2">
    <source>
        <dbReference type="Proteomes" id="UP000603474"/>
    </source>
</evidence>
<organism evidence="1 2">
    <name type="scientific">Catenibacterium faecis</name>
    <dbReference type="NCBI Taxonomy" id="2764323"/>
    <lineage>
        <taxon>Bacteria</taxon>
        <taxon>Bacillati</taxon>
        <taxon>Bacillota</taxon>
        <taxon>Erysipelotrichia</taxon>
        <taxon>Erysipelotrichales</taxon>
        <taxon>Coprobacillaceae</taxon>
        <taxon>Catenibacterium</taxon>
    </lineage>
</organism>
<keyword evidence="1" id="KW-0378">Hydrolase</keyword>
<dbReference type="NCBIfam" id="TIGR01484">
    <property type="entry name" value="HAD-SF-IIB"/>
    <property type="match status" value="1"/>
</dbReference>